<proteinExistence type="inferred from homology"/>
<gene>
    <name evidence="8" type="ORF">HNR73_005427</name>
</gene>
<dbReference type="PANTHER" id="PTHR47756">
    <property type="entry name" value="BLL6612 PROTEIN-RELATED"/>
    <property type="match status" value="1"/>
</dbReference>
<dbReference type="Pfam" id="PF04542">
    <property type="entry name" value="Sigma70_r2"/>
    <property type="match status" value="1"/>
</dbReference>
<dbReference type="Pfam" id="PF08281">
    <property type="entry name" value="Sigma70_r4_2"/>
    <property type="match status" value="1"/>
</dbReference>
<evidence type="ECO:0000313" key="9">
    <source>
        <dbReference type="Proteomes" id="UP000548476"/>
    </source>
</evidence>
<dbReference type="InterPro" id="IPR007627">
    <property type="entry name" value="RNA_pol_sigma70_r2"/>
</dbReference>
<comment type="similarity">
    <text evidence="1">Belongs to the sigma-70 factor family. ECF subfamily.</text>
</comment>
<dbReference type="InterPro" id="IPR046531">
    <property type="entry name" value="DUF6596"/>
</dbReference>
<organism evidence="8 9">
    <name type="scientific">Phytomonospora endophytica</name>
    <dbReference type="NCBI Taxonomy" id="714109"/>
    <lineage>
        <taxon>Bacteria</taxon>
        <taxon>Bacillati</taxon>
        <taxon>Actinomycetota</taxon>
        <taxon>Actinomycetes</taxon>
        <taxon>Micromonosporales</taxon>
        <taxon>Micromonosporaceae</taxon>
        <taxon>Phytomonospora</taxon>
    </lineage>
</organism>
<evidence type="ECO:0000256" key="2">
    <source>
        <dbReference type="ARBA" id="ARBA00023015"/>
    </source>
</evidence>
<sequence length="398" mass="42321">MKPGREVEDLLRASAPRVLAALVRRYGHFSAAEDAVQEALLAAAGAWSDGVPTDPGAWLIRVASRRLIDQLRADQARRDREDADARLIPRGSVGSTDDSLLLLYLCCHPALNPTAQVALTLRAVGGLTTAEIAHAHLVPEPTMAQRISRAKARVRDSGADFTTPPPERLGERLDAVRQVLYLIFNEGYTSSFGAGLHRVELSAEAIRLTRMLPADGESTGLLALMLLTDARRAARTDLDGLLVPMSEQDRRLWNAGAIAEGTALVTAAMTTNRPGPYQLQAAIAAVHAEAASVADTDWLQILGLYRLLEAMTDNPMVALNSAVAVGMVHGADAGLAALDAAAARLPPTHRTEAVRAHLLETAGRPAEARAAYLAAAKAATSGPERTYLLARAARSVTE</sequence>
<keyword evidence="2" id="KW-0805">Transcription regulation</keyword>
<evidence type="ECO:0000256" key="3">
    <source>
        <dbReference type="ARBA" id="ARBA00023082"/>
    </source>
</evidence>
<dbReference type="PANTHER" id="PTHR47756:SF2">
    <property type="entry name" value="BLL6612 PROTEIN"/>
    <property type="match status" value="1"/>
</dbReference>
<dbReference type="RefSeq" id="WP_184790361.1">
    <property type="nucleotide sequence ID" value="NZ_BONT01000085.1"/>
</dbReference>
<dbReference type="SUPFAM" id="SSF88946">
    <property type="entry name" value="Sigma2 domain of RNA polymerase sigma factors"/>
    <property type="match status" value="1"/>
</dbReference>
<dbReference type="InterPro" id="IPR036388">
    <property type="entry name" value="WH-like_DNA-bd_sf"/>
</dbReference>
<dbReference type="GO" id="GO:0016987">
    <property type="term" value="F:sigma factor activity"/>
    <property type="evidence" value="ECO:0007669"/>
    <property type="project" value="UniProtKB-KW"/>
</dbReference>
<evidence type="ECO:0000259" key="5">
    <source>
        <dbReference type="Pfam" id="PF04542"/>
    </source>
</evidence>
<comment type="caution">
    <text evidence="8">The sequence shown here is derived from an EMBL/GenBank/DDBJ whole genome shotgun (WGS) entry which is preliminary data.</text>
</comment>
<keyword evidence="3" id="KW-0731">Sigma factor</keyword>
<dbReference type="Gene3D" id="1.10.10.10">
    <property type="entry name" value="Winged helix-like DNA-binding domain superfamily/Winged helix DNA-binding domain"/>
    <property type="match status" value="1"/>
</dbReference>
<evidence type="ECO:0000313" key="8">
    <source>
        <dbReference type="EMBL" id="MBB6037551.1"/>
    </source>
</evidence>
<evidence type="ECO:0000256" key="1">
    <source>
        <dbReference type="ARBA" id="ARBA00010641"/>
    </source>
</evidence>
<dbReference type="Proteomes" id="UP000548476">
    <property type="component" value="Unassembled WGS sequence"/>
</dbReference>
<dbReference type="InterPro" id="IPR013324">
    <property type="entry name" value="RNA_pol_sigma_r3/r4-like"/>
</dbReference>
<keyword evidence="9" id="KW-1185">Reference proteome</keyword>
<dbReference type="InterPro" id="IPR013325">
    <property type="entry name" value="RNA_pol_sigma_r2"/>
</dbReference>
<reference evidence="8 9" key="1">
    <citation type="submission" date="2020-08" db="EMBL/GenBank/DDBJ databases">
        <title>Genomic Encyclopedia of Type Strains, Phase IV (KMG-IV): sequencing the most valuable type-strain genomes for metagenomic binning, comparative biology and taxonomic classification.</title>
        <authorList>
            <person name="Goeker M."/>
        </authorList>
    </citation>
    <scope>NUCLEOTIDE SEQUENCE [LARGE SCALE GENOMIC DNA]</scope>
    <source>
        <strain evidence="8 9">YIM 65646</strain>
    </source>
</reference>
<dbReference type="EMBL" id="JACHGT010000012">
    <property type="protein sequence ID" value="MBB6037551.1"/>
    <property type="molecule type" value="Genomic_DNA"/>
</dbReference>
<feature type="domain" description="RNA polymerase sigma-70 region 2" evidence="5">
    <location>
        <begin position="11"/>
        <end position="75"/>
    </location>
</feature>
<dbReference type="SUPFAM" id="SSF88659">
    <property type="entry name" value="Sigma3 and sigma4 domains of RNA polymerase sigma factors"/>
    <property type="match status" value="1"/>
</dbReference>
<dbReference type="Pfam" id="PF20239">
    <property type="entry name" value="DUF6596"/>
    <property type="match status" value="1"/>
</dbReference>
<feature type="domain" description="RNA polymerase sigma factor 70 region 4 type 2" evidence="6">
    <location>
        <begin position="103"/>
        <end position="153"/>
    </location>
</feature>
<dbReference type="AlphaFoldDB" id="A0A841FJQ8"/>
<dbReference type="GO" id="GO:0006352">
    <property type="term" value="P:DNA-templated transcription initiation"/>
    <property type="evidence" value="ECO:0007669"/>
    <property type="project" value="InterPro"/>
</dbReference>
<dbReference type="InterPro" id="IPR013249">
    <property type="entry name" value="RNA_pol_sigma70_r4_t2"/>
</dbReference>
<dbReference type="GO" id="GO:0003677">
    <property type="term" value="F:DNA binding"/>
    <property type="evidence" value="ECO:0007669"/>
    <property type="project" value="InterPro"/>
</dbReference>
<evidence type="ECO:0000259" key="7">
    <source>
        <dbReference type="Pfam" id="PF20239"/>
    </source>
</evidence>
<keyword evidence="4" id="KW-0804">Transcription</keyword>
<evidence type="ECO:0000259" key="6">
    <source>
        <dbReference type="Pfam" id="PF08281"/>
    </source>
</evidence>
<dbReference type="Gene3D" id="1.10.1740.10">
    <property type="match status" value="1"/>
</dbReference>
<name>A0A841FJQ8_9ACTN</name>
<feature type="domain" description="DUF6596" evidence="7">
    <location>
        <begin position="172"/>
        <end position="268"/>
    </location>
</feature>
<protein>
    <submittedName>
        <fullName evidence="8">RNA polymerase sigma factor (Sigma-70 family)</fullName>
    </submittedName>
</protein>
<accession>A0A841FJQ8</accession>
<evidence type="ECO:0000256" key="4">
    <source>
        <dbReference type="ARBA" id="ARBA00023163"/>
    </source>
</evidence>